<feature type="transmembrane region" description="Helical" evidence="1">
    <location>
        <begin position="30"/>
        <end position="52"/>
    </location>
</feature>
<comment type="caution">
    <text evidence="2">The sequence shown here is derived from an EMBL/GenBank/DDBJ whole genome shotgun (WGS) entry which is preliminary data.</text>
</comment>
<reference evidence="2 3" key="1">
    <citation type="submission" date="2018-11" db="EMBL/GenBank/DDBJ databases">
        <title>Genome assembly of Steccherinum ochraceum LE-BIN_3174, the white-rot fungus of the Steccherinaceae family (The Residual Polyporoid clade, Polyporales, Basidiomycota).</title>
        <authorList>
            <person name="Fedorova T.V."/>
            <person name="Glazunova O.A."/>
            <person name="Landesman E.O."/>
            <person name="Moiseenko K.V."/>
            <person name="Psurtseva N.V."/>
            <person name="Savinova O.S."/>
            <person name="Shakhova N.V."/>
            <person name="Tyazhelova T.V."/>
            <person name="Vasina D.V."/>
        </authorList>
    </citation>
    <scope>NUCLEOTIDE SEQUENCE [LARGE SCALE GENOMIC DNA]</scope>
    <source>
        <strain evidence="2 3">LE-BIN_3174</strain>
    </source>
</reference>
<organism evidence="2 3">
    <name type="scientific">Steccherinum ochraceum</name>
    <dbReference type="NCBI Taxonomy" id="92696"/>
    <lineage>
        <taxon>Eukaryota</taxon>
        <taxon>Fungi</taxon>
        <taxon>Dikarya</taxon>
        <taxon>Basidiomycota</taxon>
        <taxon>Agaricomycotina</taxon>
        <taxon>Agaricomycetes</taxon>
        <taxon>Polyporales</taxon>
        <taxon>Steccherinaceae</taxon>
        <taxon>Steccherinum</taxon>
    </lineage>
</organism>
<keyword evidence="1" id="KW-1133">Transmembrane helix</keyword>
<accession>A0A4R0RFB0</accession>
<evidence type="ECO:0000313" key="3">
    <source>
        <dbReference type="Proteomes" id="UP000292702"/>
    </source>
</evidence>
<evidence type="ECO:0000256" key="1">
    <source>
        <dbReference type="SAM" id="Phobius"/>
    </source>
</evidence>
<dbReference type="EMBL" id="RWJN01000243">
    <property type="protein sequence ID" value="TCD64305.1"/>
    <property type="molecule type" value="Genomic_DNA"/>
</dbReference>
<name>A0A4R0RFB0_9APHY</name>
<dbReference type="AlphaFoldDB" id="A0A4R0RFB0"/>
<keyword evidence="1" id="KW-0812">Transmembrane</keyword>
<gene>
    <name evidence="2" type="ORF">EIP91_004252</name>
</gene>
<proteinExistence type="predicted"/>
<feature type="transmembrane region" description="Helical" evidence="1">
    <location>
        <begin position="64"/>
        <end position="89"/>
    </location>
</feature>
<dbReference type="Proteomes" id="UP000292702">
    <property type="component" value="Unassembled WGS sequence"/>
</dbReference>
<keyword evidence="3" id="KW-1185">Reference proteome</keyword>
<protein>
    <submittedName>
        <fullName evidence="2">Uncharacterized protein</fullName>
    </submittedName>
</protein>
<feature type="non-terminal residue" evidence="2">
    <location>
        <position position="180"/>
    </location>
</feature>
<sequence length="180" mass="20139">MAPPLHHALYLPNGHKAAALPELEPPDSTGTMICFLTTFLVKPILLHLFRVAATVQDWMMRWPAVSGAFFLAFLPLLVLFVGVVVGLLAPTTRAPSAGRNPTIVSVIEELEFWTVYVEMSRREGGAPARTYNPLLWLGLVLFSAKLDHRFTHIFKTRESPWRSAKAAKRDMDHAAYARMT</sequence>
<keyword evidence="1" id="KW-0472">Membrane</keyword>
<evidence type="ECO:0000313" key="2">
    <source>
        <dbReference type="EMBL" id="TCD64305.1"/>
    </source>
</evidence>